<dbReference type="PROSITE" id="PS00211">
    <property type="entry name" value="ABC_TRANSPORTER_1"/>
    <property type="match status" value="1"/>
</dbReference>
<protein>
    <submittedName>
        <fullName evidence="6">ABC transporter ATP-binding protein</fullName>
    </submittedName>
</protein>
<dbReference type="SMART" id="SM00382">
    <property type="entry name" value="AAA"/>
    <property type="match status" value="1"/>
</dbReference>
<keyword evidence="2" id="KW-0813">Transport</keyword>
<comment type="caution">
    <text evidence="6">The sequence shown here is derived from an EMBL/GenBank/DDBJ whole genome shotgun (WGS) entry which is preliminary data.</text>
</comment>
<dbReference type="CDD" id="cd03257">
    <property type="entry name" value="ABC_NikE_OppD_transporters"/>
    <property type="match status" value="1"/>
</dbReference>
<dbReference type="Gene3D" id="3.40.50.300">
    <property type="entry name" value="P-loop containing nucleotide triphosphate hydrolases"/>
    <property type="match status" value="1"/>
</dbReference>
<reference evidence="6 7" key="1">
    <citation type="submission" date="2019-02" db="EMBL/GenBank/DDBJ databases">
        <title>Draft genome sequences of novel Actinobacteria.</title>
        <authorList>
            <person name="Sahin N."/>
            <person name="Ay H."/>
            <person name="Saygin H."/>
        </authorList>
    </citation>
    <scope>NUCLEOTIDE SEQUENCE [LARGE SCALE GENOMIC DNA]</scope>
    <source>
        <strain evidence="6 7">KC603</strain>
    </source>
</reference>
<keyword evidence="4 6" id="KW-0067">ATP-binding</keyword>
<accession>A0A4R4RHI1</accession>
<dbReference type="InterPro" id="IPR017871">
    <property type="entry name" value="ABC_transporter-like_CS"/>
</dbReference>
<keyword evidence="3" id="KW-0547">Nucleotide-binding</keyword>
<dbReference type="InterPro" id="IPR013563">
    <property type="entry name" value="Oligopep_ABC_C"/>
</dbReference>
<dbReference type="OrthoDB" id="8481147at2"/>
<dbReference type="PROSITE" id="PS50893">
    <property type="entry name" value="ABC_TRANSPORTER_2"/>
    <property type="match status" value="1"/>
</dbReference>
<dbReference type="Proteomes" id="UP000295621">
    <property type="component" value="Unassembled WGS sequence"/>
</dbReference>
<dbReference type="Pfam" id="PF08352">
    <property type="entry name" value="oligo_HPY"/>
    <property type="match status" value="1"/>
</dbReference>
<evidence type="ECO:0000259" key="5">
    <source>
        <dbReference type="PROSITE" id="PS50893"/>
    </source>
</evidence>
<dbReference type="AlphaFoldDB" id="A0A4R4RHI1"/>
<dbReference type="GO" id="GO:0005524">
    <property type="term" value="F:ATP binding"/>
    <property type="evidence" value="ECO:0007669"/>
    <property type="project" value="UniProtKB-KW"/>
</dbReference>
<dbReference type="GO" id="GO:0015833">
    <property type="term" value="P:peptide transport"/>
    <property type="evidence" value="ECO:0007669"/>
    <property type="project" value="InterPro"/>
</dbReference>
<dbReference type="GO" id="GO:0055085">
    <property type="term" value="P:transmembrane transport"/>
    <property type="evidence" value="ECO:0007669"/>
    <property type="project" value="UniProtKB-ARBA"/>
</dbReference>
<evidence type="ECO:0000256" key="2">
    <source>
        <dbReference type="ARBA" id="ARBA00022448"/>
    </source>
</evidence>
<evidence type="ECO:0000313" key="7">
    <source>
        <dbReference type="Proteomes" id="UP000295621"/>
    </source>
</evidence>
<comment type="similarity">
    <text evidence="1">Belongs to the ABC transporter superfamily.</text>
</comment>
<evidence type="ECO:0000313" key="6">
    <source>
        <dbReference type="EMBL" id="TDC47903.1"/>
    </source>
</evidence>
<feature type="domain" description="ABC transporter" evidence="5">
    <location>
        <begin position="2"/>
        <end position="249"/>
    </location>
</feature>
<dbReference type="NCBIfam" id="TIGR01727">
    <property type="entry name" value="oligo_HPY"/>
    <property type="match status" value="1"/>
</dbReference>
<dbReference type="EMBL" id="SMKL01000066">
    <property type="protein sequence ID" value="TDC47903.1"/>
    <property type="molecule type" value="Genomic_DNA"/>
</dbReference>
<dbReference type="Pfam" id="PF00005">
    <property type="entry name" value="ABC_tran"/>
    <property type="match status" value="1"/>
</dbReference>
<evidence type="ECO:0000256" key="3">
    <source>
        <dbReference type="ARBA" id="ARBA00022741"/>
    </source>
</evidence>
<dbReference type="FunFam" id="3.40.50.300:FF:000016">
    <property type="entry name" value="Oligopeptide ABC transporter ATP-binding component"/>
    <property type="match status" value="1"/>
</dbReference>
<dbReference type="InterPro" id="IPR003439">
    <property type="entry name" value="ABC_transporter-like_ATP-bd"/>
</dbReference>
<gene>
    <name evidence="6" type="ORF">E1212_22995</name>
</gene>
<dbReference type="PANTHER" id="PTHR43776:SF7">
    <property type="entry name" value="D,D-DIPEPTIDE TRANSPORT ATP-BINDING PROTEIN DDPF-RELATED"/>
    <property type="match status" value="1"/>
</dbReference>
<dbReference type="PANTHER" id="PTHR43776">
    <property type="entry name" value="TRANSPORT ATP-BINDING PROTEIN"/>
    <property type="match status" value="1"/>
</dbReference>
<evidence type="ECO:0000256" key="1">
    <source>
        <dbReference type="ARBA" id="ARBA00005417"/>
    </source>
</evidence>
<proteinExistence type="inferred from homology"/>
<organism evidence="6 7">
    <name type="scientific">Jiangella ureilytica</name>
    <dbReference type="NCBI Taxonomy" id="2530374"/>
    <lineage>
        <taxon>Bacteria</taxon>
        <taxon>Bacillati</taxon>
        <taxon>Actinomycetota</taxon>
        <taxon>Actinomycetes</taxon>
        <taxon>Jiangellales</taxon>
        <taxon>Jiangellaceae</taxon>
        <taxon>Jiangella</taxon>
    </lineage>
</organism>
<evidence type="ECO:0000256" key="4">
    <source>
        <dbReference type="ARBA" id="ARBA00022840"/>
    </source>
</evidence>
<dbReference type="SUPFAM" id="SSF52540">
    <property type="entry name" value="P-loop containing nucleoside triphosphate hydrolases"/>
    <property type="match status" value="1"/>
</dbReference>
<dbReference type="InterPro" id="IPR050319">
    <property type="entry name" value="ABC_transp_ATP-bind"/>
</dbReference>
<sequence>MLRAGGLVKDFQVGSVGRRSVLRAVDGVDLELAAGETFGLVGESGSGKSTLGKVLLRLQTPTAGTVEFEGRDISRAGGRELRAVHRRLRMVFQDPYSSLDPRMSIGDIVAEPLRLHRVARGRDLEARVTGLFDQCGLAAAWRHRYPHELSGGQRQRVGIARALSLRPSVLIADEPVSALDVSVQAGILNLLKDLQADLGFTCLFISHDLSVVEFMCDRIAVMYLGRIVEVAKASELFALPRHPYTQALLSADPPLHADAAATPRVVLSGDMPSALDPPPGCRFHTRCPVAEAVCRTEDPALVPRAADGHPVACHLVLADGSGPRL</sequence>
<dbReference type="GO" id="GO:0016887">
    <property type="term" value="F:ATP hydrolysis activity"/>
    <property type="evidence" value="ECO:0007669"/>
    <property type="project" value="InterPro"/>
</dbReference>
<dbReference type="InterPro" id="IPR003593">
    <property type="entry name" value="AAA+_ATPase"/>
</dbReference>
<dbReference type="InterPro" id="IPR027417">
    <property type="entry name" value="P-loop_NTPase"/>
</dbReference>
<name>A0A4R4RHI1_9ACTN</name>
<keyword evidence="7" id="KW-1185">Reference proteome</keyword>